<comment type="caution">
    <text evidence="6">The sequence shown here is derived from an EMBL/GenBank/DDBJ whole genome shotgun (WGS) entry which is preliminary data.</text>
</comment>
<reference evidence="6" key="1">
    <citation type="submission" date="2020-05" db="EMBL/GenBank/DDBJ databases">
        <title>Mycena genomes resolve the evolution of fungal bioluminescence.</title>
        <authorList>
            <person name="Tsai I.J."/>
        </authorList>
    </citation>
    <scope>NUCLEOTIDE SEQUENCE</scope>
    <source>
        <strain evidence="6">160909Yilan</strain>
    </source>
</reference>
<dbReference type="GO" id="GO:0004553">
    <property type="term" value="F:hydrolase activity, hydrolyzing O-glycosyl compounds"/>
    <property type="evidence" value="ECO:0007669"/>
    <property type="project" value="InterPro"/>
</dbReference>
<dbReference type="Gene3D" id="2.60.120.200">
    <property type="match status" value="1"/>
</dbReference>
<dbReference type="InterPro" id="IPR013320">
    <property type="entry name" value="ConA-like_dom_sf"/>
</dbReference>
<keyword evidence="1 4" id="KW-0732">Signal</keyword>
<feature type="domain" description="GH16" evidence="5">
    <location>
        <begin position="45"/>
        <end position="251"/>
    </location>
</feature>
<dbReference type="SUPFAM" id="SSF49899">
    <property type="entry name" value="Concanavalin A-like lectins/glucanases"/>
    <property type="match status" value="1"/>
</dbReference>
<feature type="signal peptide" evidence="4">
    <location>
        <begin position="1"/>
        <end position="20"/>
    </location>
</feature>
<dbReference type="GO" id="GO:0016757">
    <property type="term" value="F:glycosyltransferase activity"/>
    <property type="evidence" value="ECO:0007669"/>
    <property type="project" value="TreeGrafter"/>
</dbReference>
<evidence type="ECO:0000256" key="2">
    <source>
        <dbReference type="ARBA" id="ARBA00022801"/>
    </source>
</evidence>
<dbReference type="InterPro" id="IPR050546">
    <property type="entry name" value="Glycosyl_Hydrlase_16"/>
</dbReference>
<organism evidence="6 7">
    <name type="scientific">Mycena sanguinolenta</name>
    <dbReference type="NCBI Taxonomy" id="230812"/>
    <lineage>
        <taxon>Eukaryota</taxon>
        <taxon>Fungi</taxon>
        <taxon>Dikarya</taxon>
        <taxon>Basidiomycota</taxon>
        <taxon>Agaricomycotina</taxon>
        <taxon>Agaricomycetes</taxon>
        <taxon>Agaricomycetidae</taxon>
        <taxon>Agaricales</taxon>
        <taxon>Marasmiineae</taxon>
        <taxon>Mycenaceae</taxon>
        <taxon>Mycena</taxon>
    </lineage>
</organism>
<dbReference type="PANTHER" id="PTHR10963">
    <property type="entry name" value="GLYCOSYL HYDROLASE-RELATED"/>
    <property type="match status" value="1"/>
</dbReference>
<evidence type="ECO:0000256" key="4">
    <source>
        <dbReference type="SAM" id="SignalP"/>
    </source>
</evidence>
<keyword evidence="7" id="KW-1185">Reference proteome</keyword>
<gene>
    <name evidence="6" type="ORF">MSAN_00697300</name>
</gene>
<dbReference type="OrthoDB" id="4781at2759"/>
<dbReference type="AlphaFoldDB" id="A0A8H6Z1R5"/>
<evidence type="ECO:0000313" key="6">
    <source>
        <dbReference type="EMBL" id="KAF7370643.1"/>
    </source>
</evidence>
<evidence type="ECO:0000259" key="5">
    <source>
        <dbReference type="PROSITE" id="PS51762"/>
    </source>
</evidence>
<dbReference type="PANTHER" id="PTHR10963:SF22">
    <property type="entry name" value="GLYCOSIDASE CRH2-RELATED"/>
    <property type="match status" value="1"/>
</dbReference>
<keyword evidence="2 6" id="KW-0378">Hydrolase</keyword>
<evidence type="ECO:0000313" key="7">
    <source>
        <dbReference type="Proteomes" id="UP000623467"/>
    </source>
</evidence>
<dbReference type="PROSITE" id="PS51762">
    <property type="entry name" value="GH16_2"/>
    <property type="match status" value="1"/>
</dbReference>
<feature type="chain" id="PRO_5034047489" evidence="4">
    <location>
        <begin position="21"/>
        <end position="261"/>
    </location>
</feature>
<dbReference type="GO" id="GO:0031505">
    <property type="term" value="P:fungal-type cell wall organization"/>
    <property type="evidence" value="ECO:0007669"/>
    <property type="project" value="TreeGrafter"/>
</dbReference>
<evidence type="ECO:0000256" key="1">
    <source>
        <dbReference type="ARBA" id="ARBA00022729"/>
    </source>
</evidence>
<sequence>MRGSIFLSFLTFIILDLSHALKHTTRETCQRLDRITFDDSDSASRAFYSNFIPISPDNSYALTSNGLELYLYKPEGRVTTSDGVNDQLANGATINSTFIFDYGKVTFEVESPTIHGVIVAGIMIGDESEDEIDIEHVCAEPKSWQTNVFVPGPRDPQPLYNTFSSKETVDSITFLHSYSIEVTPENILWSLDGRVVRALPKDQCTRNGFSHYPTHTMRLQLGIWDASKPAGTAKWAGGPIDWDNAPDKITATFKSVAVECP</sequence>
<dbReference type="EMBL" id="JACAZH010000004">
    <property type="protein sequence ID" value="KAF7370643.1"/>
    <property type="molecule type" value="Genomic_DNA"/>
</dbReference>
<dbReference type="Proteomes" id="UP000623467">
    <property type="component" value="Unassembled WGS sequence"/>
</dbReference>
<dbReference type="GO" id="GO:0005975">
    <property type="term" value="P:carbohydrate metabolic process"/>
    <property type="evidence" value="ECO:0007669"/>
    <property type="project" value="InterPro"/>
</dbReference>
<dbReference type="Pfam" id="PF00722">
    <property type="entry name" value="Glyco_hydro_16"/>
    <property type="match status" value="1"/>
</dbReference>
<protein>
    <submittedName>
        <fullName evidence="6">Glycoside hydrolase family 16 protein</fullName>
    </submittedName>
</protein>
<dbReference type="GO" id="GO:0009277">
    <property type="term" value="C:fungal-type cell wall"/>
    <property type="evidence" value="ECO:0007669"/>
    <property type="project" value="TreeGrafter"/>
</dbReference>
<proteinExistence type="predicted"/>
<evidence type="ECO:0000256" key="3">
    <source>
        <dbReference type="ARBA" id="ARBA00023295"/>
    </source>
</evidence>
<dbReference type="InterPro" id="IPR000757">
    <property type="entry name" value="Beta-glucanase-like"/>
</dbReference>
<name>A0A8H6Z1R5_9AGAR</name>
<accession>A0A8H6Z1R5</accession>
<keyword evidence="3" id="KW-0326">Glycosidase</keyword>